<evidence type="ECO:0000256" key="3">
    <source>
        <dbReference type="ARBA" id="ARBA00012438"/>
    </source>
</evidence>
<dbReference type="Gene3D" id="3.30.565.10">
    <property type="entry name" value="Histidine kinase-like ATPase, C-terminal domain"/>
    <property type="match status" value="1"/>
</dbReference>
<evidence type="ECO:0000256" key="2">
    <source>
        <dbReference type="ARBA" id="ARBA00004370"/>
    </source>
</evidence>
<keyword evidence="5" id="KW-0808">Transferase</keyword>
<dbReference type="GO" id="GO:0000155">
    <property type="term" value="F:phosphorelay sensor kinase activity"/>
    <property type="evidence" value="ECO:0007669"/>
    <property type="project" value="InterPro"/>
</dbReference>
<dbReference type="Pfam" id="PF00672">
    <property type="entry name" value="HAMP"/>
    <property type="match status" value="1"/>
</dbReference>
<dbReference type="Pfam" id="PF02518">
    <property type="entry name" value="HATPase_c"/>
    <property type="match status" value="1"/>
</dbReference>
<dbReference type="EC" id="2.7.13.3" evidence="3"/>
<dbReference type="SUPFAM" id="SSF55874">
    <property type="entry name" value="ATPase domain of HSP90 chaperone/DNA topoisomerase II/histidine kinase"/>
    <property type="match status" value="1"/>
</dbReference>
<dbReference type="InterPro" id="IPR003660">
    <property type="entry name" value="HAMP_dom"/>
</dbReference>
<dbReference type="SUPFAM" id="SSF47384">
    <property type="entry name" value="Homodimeric domain of signal transducing histidine kinase"/>
    <property type="match status" value="1"/>
</dbReference>
<sequence length="492" mass="54212">METPAPQSPRVPFWSSLQTKFALTYIVVIAAVLVLLNTYPVLGSRDLVITSKEKNLKNQASLMASNLATLERLSLDNRDKVERVIGDLPDVGLGRIVVTDSSGLILYDSGETSGTVGRYALFGEVTTALKDNGYDVFRCEYRDGAFRSRAAAPVTYRNALIGSVYLYEYDTTQGALLVGMQKNLRNISIVISVVAVLLSLVFSRALTSRMGTLLRAIHIVREGEYSHRVGLGGHDELSLLSDEFDQLTGRLQTTEEVRRRFVSDASHELKTPLASIRLLTDSILQSEQMDADTAKEFVSDIGEEAERLTRITEKLLTLTRMDAAEPPRTEPVDVKHVVEKVEHMLAPLAKAVNVTVECALDEGCIVLCTKDDLYQIAFNLIENAVKYNLPGGKVMVFLHELHLPDGRDMVSLAVEDTGVGIPEEDLPKIFDRFYRVDKARSRAAGGTGLGLSIVRDTAQLHGGSVTVRRRAPLPGTCFELIFPRFDGRGEKA</sequence>
<evidence type="ECO:0000256" key="6">
    <source>
        <dbReference type="ARBA" id="ARBA00022692"/>
    </source>
</evidence>
<dbReference type="CDD" id="cd06225">
    <property type="entry name" value="HAMP"/>
    <property type="match status" value="1"/>
</dbReference>
<reference evidence="14" key="1">
    <citation type="submission" date="2016-04" db="EMBL/GenBank/DDBJ databases">
        <authorList>
            <person name="Evans L.H."/>
            <person name="Alamgir A."/>
            <person name="Owens N."/>
            <person name="Weber N.D."/>
            <person name="Virtaneva K."/>
            <person name="Barbian K."/>
            <person name="Babar A."/>
            <person name="Rosenke K."/>
        </authorList>
    </citation>
    <scope>NUCLEOTIDE SEQUENCE</scope>
    <source>
        <strain evidence="14">86</strain>
    </source>
</reference>
<dbReference type="PRINTS" id="PR00344">
    <property type="entry name" value="BCTRLSENSOR"/>
</dbReference>
<feature type="transmembrane region" description="Helical" evidence="11">
    <location>
        <begin position="187"/>
        <end position="206"/>
    </location>
</feature>
<organism evidence="14">
    <name type="scientific">uncultured Eubacteriales bacterium</name>
    <dbReference type="NCBI Taxonomy" id="172733"/>
    <lineage>
        <taxon>Bacteria</taxon>
        <taxon>Bacillati</taxon>
        <taxon>Bacillota</taxon>
        <taxon>Clostridia</taxon>
        <taxon>Eubacteriales</taxon>
        <taxon>environmental samples</taxon>
    </lineage>
</organism>
<dbReference type="EMBL" id="FLUN01000001">
    <property type="protein sequence ID" value="SBW07235.1"/>
    <property type="molecule type" value="Genomic_DNA"/>
</dbReference>
<protein>
    <recommendedName>
        <fullName evidence="3">histidine kinase</fullName>
        <ecNumber evidence="3">2.7.13.3</ecNumber>
    </recommendedName>
</protein>
<dbReference type="GO" id="GO:0005886">
    <property type="term" value="C:plasma membrane"/>
    <property type="evidence" value="ECO:0007669"/>
    <property type="project" value="TreeGrafter"/>
</dbReference>
<dbReference type="PROSITE" id="PS50885">
    <property type="entry name" value="HAMP"/>
    <property type="match status" value="1"/>
</dbReference>
<dbReference type="InterPro" id="IPR004358">
    <property type="entry name" value="Sig_transdc_His_kin-like_C"/>
</dbReference>
<dbReference type="SMART" id="SM00387">
    <property type="entry name" value="HATPase_c"/>
    <property type="match status" value="1"/>
</dbReference>
<keyword evidence="9" id="KW-0902">Two-component regulatory system</keyword>
<evidence type="ECO:0000256" key="4">
    <source>
        <dbReference type="ARBA" id="ARBA00022553"/>
    </source>
</evidence>
<dbReference type="PANTHER" id="PTHR45436:SF5">
    <property type="entry name" value="SENSOR HISTIDINE KINASE TRCS"/>
    <property type="match status" value="1"/>
</dbReference>
<feature type="transmembrane region" description="Helical" evidence="11">
    <location>
        <begin position="22"/>
        <end position="42"/>
    </location>
</feature>
<dbReference type="InterPro" id="IPR005467">
    <property type="entry name" value="His_kinase_dom"/>
</dbReference>
<proteinExistence type="predicted"/>
<comment type="catalytic activity">
    <reaction evidence="1">
        <text>ATP + protein L-histidine = ADP + protein N-phospho-L-histidine.</text>
        <dbReference type="EC" id="2.7.13.3"/>
    </reaction>
</comment>
<evidence type="ECO:0000256" key="7">
    <source>
        <dbReference type="ARBA" id="ARBA00022777"/>
    </source>
</evidence>
<dbReference type="Pfam" id="PF00512">
    <property type="entry name" value="HisKA"/>
    <property type="match status" value="1"/>
</dbReference>
<dbReference type="FunFam" id="3.30.565.10:FF:000006">
    <property type="entry name" value="Sensor histidine kinase WalK"/>
    <property type="match status" value="1"/>
</dbReference>
<accession>A0A212K6U8</accession>
<dbReference type="InterPro" id="IPR003661">
    <property type="entry name" value="HisK_dim/P_dom"/>
</dbReference>
<keyword evidence="10 11" id="KW-0472">Membrane</keyword>
<dbReference type="InterPro" id="IPR036097">
    <property type="entry name" value="HisK_dim/P_sf"/>
</dbReference>
<name>A0A212K6U8_9FIRM</name>
<dbReference type="FunFam" id="1.10.287.130:FF:000001">
    <property type="entry name" value="Two-component sensor histidine kinase"/>
    <property type="match status" value="1"/>
</dbReference>
<dbReference type="SMART" id="SM00304">
    <property type="entry name" value="HAMP"/>
    <property type="match status" value="1"/>
</dbReference>
<dbReference type="CDD" id="cd00075">
    <property type="entry name" value="HATPase"/>
    <property type="match status" value="1"/>
</dbReference>
<dbReference type="AlphaFoldDB" id="A0A212K6U8"/>
<dbReference type="Gene3D" id="6.10.340.10">
    <property type="match status" value="1"/>
</dbReference>
<dbReference type="CDD" id="cd00082">
    <property type="entry name" value="HisKA"/>
    <property type="match status" value="1"/>
</dbReference>
<dbReference type="PROSITE" id="PS50109">
    <property type="entry name" value="HIS_KIN"/>
    <property type="match status" value="1"/>
</dbReference>
<evidence type="ECO:0000256" key="5">
    <source>
        <dbReference type="ARBA" id="ARBA00022679"/>
    </source>
</evidence>
<keyword evidence="8 11" id="KW-1133">Transmembrane helix</keyword>
<keyword evidence="4" id="KW-0597">Phosphoprotein</keyword>
<dbReference type="InterPro" id="IPR036890">
    <property type="entry name" value="HATPase_C_sf"/>
</dbReference>
<comment type="subcellular location">
    <subcellularLocation>
        <location evidence="2">Membrane</location>
    </subcellularLocation>
</comment>
<dbReference type="InterPro" id="IPR050428">
    <property type="entry name" value="TCS_sensor_his_kinase"/>
</dbReference>
<keyword evidence="6 11" id="KW-0812">Transmembrane</keyword>
<dbReference type="Gene3D" id="1.10.287.130">
    <property type="match status" value="1"/>
</dbReference>
<evidence type="ECO:0000256" key="1">
    <source>
        <dbReference type="ARBA" id="ARBA00000085"/>
    </source>
</evidence>
<evidence type="ECO:0000256" key="8">
    <source>
        <dbReference type="ARBA" id="ARBA00022989"/>
    </source>
</evidence>
<feature type="domain" description="HAMP" evidence="13">
    <location>
        <begin position="204"/>
        <end position="256"/>
    </location>
</feature>
<evidence type="ECO:0000256" key="9">
    <source>
        <dbReference type="ARBA" id="ARBA00023012"/>
    </source>
</evidence>
<gene>
    <name evidence="14" type="ORF">KL86CLO1_12275</name>
</gene>
<evidence type="ECO:0000256" key="10">
    <source>
        <dbReference type="ARBA" id="ARBA00023136"/>
    </source>
</evidence>
<evidence type="ECO:0000259" key="12">
    <source>
        <dbReference type="PROSITE" id="PS50109"/>
    </source>
</evidence>
<feature type="domain" description="Histidine kinase" evidence="12">
    <location>
        <begin position="264"/>
        <end position="486"/>
    </location>
</feature>
<dbReference type="InterPro" id="IPR003594">
    <property type="entry name" value="HATPase_dom"/>
</dbReference>
<evidence type="ECO:0000313" key="14">
    <source>
        <dbReference type="EMBL" id="SBW07235.1"/>
    </source>
</evidence>
<keyword evidence="7 14" id="KW-0418">Kinase</keyword>
<dbReference type="PANTHER" id="PTHR45436">
    <property type="entry name" value="SENSOR HISTIDINE KINASE YKOH"/>
    <property type="match status" value="1"/>
</dbReference>
<evidence type="ECO:0000256" key="11">
    <source>
        <dbReference type="SAM" id="Phobius"/>
    </source>
</evidence>
<dbReference type="SMART" id="SM00388">
    <property type="entry name" value="HisKA"/>
    <property type="match status" value="1"/>
</dbReference>
<evidence type="ECO:0000259" key="13">
    <source>
        <dbReference type="PROSITE" id="PS50885"/>
    </source>
</evidence>